<dbReference type="Proteomes" id="UP001230504">
    <property type="component" value="Unassembled WGS sequence"/>
</dbReference>
<accession>A0AAD8PP82</accession>
<comment type="caution">
    <text evidence="2">The sequence shown here is derived from an EMBL/GenBank/DDBJ whole genome shotgun (WGS) entry which is preliminary data.</text>
</comment>
<dbReference type="AlphaFoldDB" id="A0AAD8PP82"/>
<dbReference type="GeneID" id="85443168"/>
<reference evidence="2" key="1">
    <citation type="submission" date="2021-06" db="EMBL/GenBank/DDBJ databases">
        <title>Comparative genomics, transcriptomics and evolutionary studies reveal genomic signatures of adaptation to plant cell wall in hemibiotrophic fungi.</title>
        <authorList>
            <consortium name="DOE Joint Genome Institute"/>
            <person name="Baroncelli R."/>
            <person name="Diaz J.F."/>
            <person name="Benocci T."/>
            <person name="Peng M."/>
            <person name="Battaglia E."/>
            <person name="Haridas S."/>
            <person name="Andreopoulos W."/>
            <person name="Labutti K."/>
            <person name="Pangilinan J."/>
            <person name="Floch G.L."/>
            <person name="Makela M.R."/>
            <person name="Henrissat B."/>
            <person name="Grigoriev I.V."/>
            <person name="Crouch J.A."/>
            <person name="De Vries R.P."/>
            <person name="Sukno S.A."/>
            <person name="Thon M.R."/>
        </authorList>
    </citation>
    <scope>NUCLEOTIDE SEQUENCE</scope>
    <source>
        <strain evidence="2">CBS 125086</strain>
    </source>
</reference>
<keyword evidence="3" id="KW-1185">Reference proteome</keyword>
<gene>
    <name evidence="2" type="ORF">LY79DRAFT_567892</name>
</gene>
<name>A0AAD8PP82_9PEZI</name>
<evidence type="ECO:0000313" key="3">
    <source>
        <dbReference type="Proteomes" id="UP001230504"/>
    </source>
</evidence>
<feature type="region of interest" description="Disordered" evidence="1">
    <location>
        <begin position="41"/>
        <end position="62"/>
    </location>
</feature>
<evidence type="ECO:0000313" key="2">
    <source>
        <dbReference type="EMBL" id="KAK1573766.1"/>
    </source>
</evidence>
<feature type="compositionally biased region" description="Basic and acidic residues" evidence="1">
    <location>
        <begin position="48"/>
        <end position="62"/>
    </location>
</feature>
<dbReference type="EMBL" id="JAHLJV010000086">
    <property type="protein sequence ID" value="KAK1573766.1"/>
    <property type="molecule type" value="Genomic_DNA"/>
</dbReference>
<dbReference type="RefSeq" id="XP_060409351.1">
    <property type="nucleotide sequence ID" value="XM_060558928.1"/>
</dbReference>
<proteinExistence type="predicted"/>
<sequence length="153" mass="16960">MNDVPWIRCDARLLISIPSKHKARDARCYALRWGKLLAGRGSSGHVDTPIESRHSANRGSKDDITRHVSHSKTYLGLRLRRNNKKETEAATSSGGFIATGAQTLGDELPAWAASLMVWLNSITHQTHRQADAVSLGNLRALWARRPRVPASFL</sequence>
<evidence type="ECO:0000256" key="1">
    <source>
        <dbReference type="SAM" id="MobiDB-lite"/>
    </source>
</evidence>
<organism evidence="2 3">
    <name type="scientific">Colletotrichum navitas</name>
    <dbReference type="NCBI Taxonomy" id="681940"/>
    <lineage>
        <taxon>Eukaryota</taxon>
        <taxon>Fungi</taxon>
        <taxon>Dikarya</taxon>
        <taxon>Ascomycota</taxon>
        <taxon>Pezizomycotina</taxon>
        <taxon>Sordariomycetes</taxon>
        <taxon>Hypocreomycetidae</taxon>
        <taxon>Glomerellales</taxon>
        <taxon>Glomerellaceae</taxon>
        <taxon>Colletotrichum</taxon>
        <taxon>Colletotrichum graminicola species complex</taxon>
    </lineage>
</organism>
<protein>
    <submittedName>
        <fullName evidence="2">Uncharacterized protein</fullName>
    </submittedName>
</protein>